<evidence type="ECO:0000313" key="11">
    <source>
        <dbReference type="Proteomes" id="UP001303601"/>
    </source>
</evidence>
<evidence type="ECO:0000256" key="3">
    <source>
        <dbReference type="ARBA" id="ARBA00022692"/>
    </source>
</evidence>
<comment type="subcellular location">
    <subcellularLocation>
        <location evidence="1">Membrane</location>
    </subcellularLocation>
</comment>
<evidence type="ECO:0000313" key="10">
    <source>
        <dbReference type="EMBL" id="WPB53869.1"/>
    </source>
</evidence>
<evidence type="ECO:0000256" key="4">
    <source>
        <dbReference type="ARBA" id="ARBA00022927"/>
    </source>
</evidence>
<dbReference type="InterPro" id="IPR038379">
    <property type="entry name" value="SecE_sf"/>
</dbReference>
<keyword evidence="7 9" id="KW-0472">Membrane</keyword>
<dbReference type="Gene3D" id="1.20.5.1030">
    <property type="entry name" value="Preprotein translocase secy subunit"/>
    <property type="match status" value="1"/>
</dbReference>
<keyword evidence="2" id="KW-0813">Transport</keyword>
<keyword evidence="5 9" id="KW-1133">Transmembrane helix</keyword>
<dbReference type="Proteomes" id="UP001303601">
    <property type="component" value="Chromosome"/>
</dbReference>
<keyword evidence="11" id="KW-1185">Reference proteome</keyword>
<keyword evidence="6" id="KW-0811">Translocation</keyword>
<keyword evidence="3 9" id="KW-0812">Transmembrane</keyword>
<dbReference type="Pfam" id="PF00584">
    <property type="entry name" value="SecE"/>
    <property type="match status" value="1"/>
</dbReference>
<feature type="region of interest" description="Disordered" evidence="8">
    <location>
        <begin position="1"/>
        <end position="33"/>
    </location>
</feature>
<sequence length="90" mass="10615">MNEDLENKKNIKREERQAKKQHRLTAKGREPKPSTFKNFIKEIKRIIWPKSSKSWKWFGITISFLIVMGVFCFLVTLGFTGMWNALGIKI</sequence>
<dbReference type="GeneID" id="94493780"/>
<keyword evidence="4" id="KW-0653">Protein transport</keyword>
<evidence type="ECO:0000256" key="5">
    <source>
        <dbReference type="ARBA" id="ARBA00022989"/>
    </source>
</evidence>
<accession>A0ABZ0PA14</accession>
<evidence type="ECO:0000256" key="1">
    <source>
        <dbReference type="ARBA" id="ARBA00004370"/>
    </source>
</evidence>
<feature type="transmembrane region" description="Helical" evidence="9">
    <location>
        <begin position="57"/>
        <end position="86"/>
    </location>
</feature>
<proteinExistence type="predicted"/>
<feature type="compositionally biased region" description="Basic and acidic residues" evidence="8">
    <location>
        <begin position="1"/>
        <end position="18"/>
    </location>
</feature>
<evidence type="ECO:0000256" key="6">
    <source>
        <dbReference type="ARBA" id="ARBA00023010"/>
    </source>
</evidence>
<dbReference type="RefSeq" id="WP_140031175.1">
    <property type="nucleotide sequence ID" value="NZ_CP137845.1"/>
</dbReference>
<dbReference type="InterPro" id="IPR005807">
    <property type="entry name" value="SecE_bac"/>
</dbReference>
<dbReference type="EMBL" id="CP137845">
    <property type="protein sequence ID" value="WPB53869.1"/>
    <property type="molecule type" value="Genomic_DNA"/>
</dbReference>
<dbReference type="NCBIfam" id="TIGR00964">
    <property type="entry name" value="secE_bact"/>
    <property type="match status" value="1"/>
</dbReference>
<evidence type="ECO:0000256" key="2">
    <source>
        <dbReference type="ARBA" id="ARBA00022448"/>
    </source>
</evidence>
<evidence type="ECO:0000256" key="9">
    <source>
        <dbReference type="SAM" id="Phobius"/>
    </source>
</evidence>
<name>A0ABZ0PA14_9BACT</name>
<evidence type="ECO:0000256" key="7">
    <source>
        <dbReference type="ARBA" id="ARBA00023136"/>
    </source>
</evidence>
<reference evidence="10" key="1">
    <citation type="submission" date="2023-11" db="EMBL/GenBank/DDBJ databases">
        <title>Completed genome sequence of Mycoplasma equirhinis type strain M432/72.</title>
        <authorList>
            <person name="Spergser J."/>
        </authorList>
    </citation>
    <scope>NUCLEOTIDE SEQUENCE [LARGE SCALE GENOMIC DNA]</scope>
    <source>
        <strain evidence="10">M432/72</strain>
    </source>
</reference>
<protein>
    <submittedName>
        <fullName evidence="10">Preprotein translocase subunit SecE</fullName>
    </submittedName>
</protein>
<dbReference type="InterPro" id="IPR001901">
    <property type="entry name" value="Translocase_SecE/Sec61-g"/>
</dbReference>
<gene>
    <name evidence="10" type="primary">secE</name>
    <name evidence="10" type="ORF">R9B83_02675</name>
</gene>
<organism evidence="10 11">
    <name type="scientific">Metamycoplasma equirhinis</name>
    <dbReference type="NCBI Taxonomy" id="92402"/>
    <lineage>
        <taxon>Bacteria</taxon>
        <taxon>Bacillati</taxon>
        <taxon>Mycoplasmatota</taxon>
        <taxon>Mycoplasmoidales</taxon>
        <taxon>Metamycoplasmataceae</taxon>
        <taxon>Metamycoplasma</taxon>
    </lineage>
</organism>
<evidence type="ECO:0000256" key="8">
    <source>
        <dbReference type="SAM" id="MobiDB-lite"/>
    </source>
</evidence>